<keyword evidence="2 4" id="KW-0547">Nucleotide-binding</keyword>
<evidence type="ECO:0000256" key="2">
    <source>
        <dbReference type="ARBA" id="ARBA00022741"/>
    </source>
</evidence>
<dbReference type="Pfam" id="PF00498">
    <property type="entry name" value="FHA"/>
    <property type="match status" value="1"/>
</dbReference>
<dbReference type="InterPro" id="IPR023839">
    <property type="entry name" value="Firmicutes_EssC_C"/>
</dbReference>
<feature type="domain" description="FtsK" evidence="7">
    <location>
        <begin position="689"/>
        <end position="883"/>
    </location>
</feature>
<dbReference type="InterPro" id="IPR050206">
    <property type="entry name" value="FtsK/SpoIIIE/SftA"/>
</dbReference>
<dbReference type="InterPro" id="IPR008984">
    <property type="entry name" value="SMAD_FHA_dom_sf"/>
</dbReference>
<feature type="domain" description="FHA" evidence="6">
    <location>
        <begin position="113"/>
        <end position="166"/>
    </location>
</feature>
<feature type="transmembrane region" description="Helical" evidence="5">
    <location>
        <begin position="257"/>
        <end position="280"/>
    </location>
</feature>
<evidence type="ECO:0000256" key="4">
    <source>
        <dbReference type="PROSITE-ProRule" id="PRU00289"/>
    </source>
</evidence>
<keyword evidence="1" id="KW-0677">Repeat</keyword>
<keyword evidence="5" id="KW-0812">Transmembrane</keyword>
<keyword evidence="3 4" id="KW-0067">ATP-binding</keyword>
<evidence type="ECO:0000313" key="9">
    <source>
        <dbReference type="Proteomes" id="UP000768567"/>
    </source>
</evidence>
<dbReference type="SMART" id="SM00240">
    <property type="entry name" value="FHA"/>
    <property type="match status" value="1"/>
</dbReference>
<reference evidence="8 9" key="1">
    <citation type="submission" date="2020-10" db="EMBL/GenBank/DDBJ databases">
        <title>ChiBAC.</title>
        <authorList>
            <person name="Zenner C."/>
            <person name="Hitch T.C.A."/>
            <person name="Clavel T."/>
        </authorList>
    </citation>
    <scope>NUCLEOTIDE SEQUENCE [LARGE SCALE GENOMIC DNA]</scope>
    <source>
        <strain evidence="8 9">DSM 109015</strain>
    </source>
</reference>
<dbReference type="PANTHER" id="PTHR22683:SF1">
    <property type="entry name" value="TYPE VII SECRETION SYSTEM PROTEIN ESSC"/>
    <property type="match status" value="1"/>
</dbReference>
<dbReference type="Pfam" id="PF01580">
    <property type="entry name" value="FtsK_SpoIIIE"/>
    <property type="match status" value="2"/>
</dbReference>
<dbReference type="SMART" id="SM00382">
    <property type="entry name" value="AAA"/>
    <property type="match status" value="2"/>
</dbReference>
<dbReference type="PROSITE" id="PS50901">
    <property type="entry name" value="FTSK"/>
    <property type="match status" value="2"/>
</dbReference>
<evidence type="ECO:0000259" key="6">
    <source>
        <dbReference type="PROSITE" id="PS50006"/>
    </source>
</evidence>
<accession>A0ABR9R3U2</accession>
<dbReference type="RefSeq" id="WP_193501407.1">
    <property type="nucleotide sequence ID" value="NZ_JADCKC010000002.1"/>
</dbReference>
<dbReference type="EMBL" id="JADCKC010000002">
    <property type="protein sequence ID" value="MBE5037794.1"/>
    <property type="molecule type" value="Genomic_DNA"/>
</dbReference>
<dbReference type="CDD" id="cd00060">
    <property type="entry name" value="FHA"/>
    <property type="match status" value="1"/>
</dbReference>
<dbReference type="Proteomes" id="UP000768567">
    <property type="component" value="Unassembled WGS sequence"/>
</dbReference>
<feature type="transmembrane region" description="Helical" evidence="5">
    <location>
        <begin position="287"/>
        <end position="308"/>
    </location>
</feature>
<feature type="domain" description="FtsK" evidence="7">
    <location>
        <begin position="1130"/>
        <end position="1314"/>
    </location>
</feature>
<feature type="binding site" evidence="4">
    <location>
        <begin position="709"/>
        <end position="716"/>
    </location>
    <ligand>
        <name>ATP</name>
        <dbReference type="ChEBI" id="CHEBI:30616"/>
    </ligand>
</feature>
<dbReference type="Gene3D" id="3.40.50.300">
    <property type="entry name" value="P-loop containing nucleotide triphosphate hydrolases"/>
    <property type="match status" value="4"/>
</dbReference>
<dbReference type="PANTHER" id="PTHR22683">
    <property type="entry name" value="SPORULATION PROTEIN RELATED"/>
    <property type="match status" value="1"/>
</dbReference>
<comment type="caution">
    <text evidence="8">The sequence shown here is derived from an EMBL/GenBank/DDBJ whole genome shotgun (WGS) entry which is preliminary data.</text>
</comment>
<name>A0ABR9R3U2_9FIRM</name>
<dbReference type="InterPro" id="IPR000253">
    <property type="entry name" value="FHA_dom"/>
</dbReference>
<evidence type="ECO:0000256" key="5">
    <source>
        <dbReference type="SAM" id="Phobius"/>
    </source>
</evidence>
<keyword evidence="5" id="KW-0472">Membrane</keyword>
<organism evidence="8 9">
    <name type="scientific">Gemmiger gallinarum</name>
    <dbReference type="NCBI Taxonomy" id="2779354"/>
    <lineage>
        <taxon>Bacteria</taxon>
        <taxon>Bacillati</taxon>
        <taxon>Bacillota</taxon>
        <taxon>Clostridia</taxon>
        <taxon>Eubacteriales</taxon>
        <taxon>Gemmiger</taxon>
    </lineage>
</organism>
<dbReference type="InterPro" id="IPR027417">
    <property type="entry name" value="P-loop_NTPase"/>
</dbReference>
<evidence type="ECO:0000256" key="1">
    <source>
        <dbReference type="ARBA" id="ARBA00022737"/>
    </source>
</evidence>
<gene>
    <name evidence="8" type="primary">essC</name>
    <name evidence="8" type="ORF">INF35_08350</name>
</gene>
<sequence>MSVVLSVCGENAYKEFVLPAASNIRTTLVIRRDVFGLEENLELFAENEDGTWYLSDDNDPRLEDPRQRPRRVLANGDYYLYQVSGRTVLFVMVSVSDQRFSSYRRYRLPSEGVQIGTGPECALQYSFVTGNAEYISRCHARITLTDGGMVLTDTSHNGVFVNSARVREPVRLKFGDRIDIWGLNLVALDSVLAVRANPALRIDQSRLVPGDLPARPLQQPEQTERYHRSPRRIAKLAAGAVAIEPPPAPEQEKNAPLIMTIGPALTMTLPMLAGSSLAVFGASTGGAYMYTGIVTAVLSGVIGAVWAATNLLYGRKSRREHEAQRFNAYSEYLIRRAADIRRDYEENTRLLLETYPSARQCIANGCQGKHLWERNAAHEDFLRFRLGLGDLPFQETIQVPAEKFELYPDTLRDKPRLIRDNFQTLHQVPVCVDLEQERLIGLVGGPDLAGARGVLYNLLAQIAVQNCYTDVKLAFLYQENQGDDTEKWACCRWLPHVWSEGRKSRYVAANAAEASDVLYELAAVLRTRSEQAGKAGDKVRFRPWYVVVIEDPAVLENEPIAKYLLDPARNLGVTAVFLADRVEDLPNACDCILRNDAEYSGIYHAREADMESGRLQLETCDARSLETLARALCRVEVSEMEVGGEIPNSVTFLDMYGVARPEELNAPERWKRNRTYENMRALIGQKAGGQPCYLDVHEKYHGPHGLVAGTTGSGKSETLQTYLLSLCLNFSPYDVGLFLIDYKGGGMANLFDGMPHMLGAISNLSGRQIQRAMVSIKSENLRRQRIFNENGVNNINLYTTLYKNGEATQPVPHLFIVIDEFAELKREQPEFMRELISVAQVGRSLGVHLILATQKPSGTVDDNIWSNAKFRLCLRVQDKQDSMDMLHRPDAAYLTQAGRGFLQVGSDEVFEQFQSGWSGAAYDEASAGAKQVLARMLTNPGKTALTGSYLKRRRKEESQAAWLGTLSELASQVRAACPGEDREAEDTRLDLLYGKLADRGIDFPRSDSSDRALKALLSLSAEADDASIRAEARGSWMARTAAARGLKLPEKKETTQLDAMVEYLARTAREQGYRPLPKLWQEPLPEQLLLEQLAGWKQQTFIGGRWPAHGRKWELAAMIGLADDPGNQKQLPVGINFTRGGHYALLGAASTGKSTFVQTLLYSLVERFSPEYLNIYVLDFSSRMTQPFAGAPQVGGILFEDDVSRVGKLFYLMRTLLAERKALFRGGDYEQYVTTNGAACPAVVLVIDNVANFREKTQEAFDDELIRLARQGASYGIYLFLTAGGFSISEIPGRLGDQLRSSLCLELSDIYQYGDALRLPQPKVLPEQDVHGRGLTVVDGAVLEYQTALALPAADAYARAEKIEARCKAMAETWQGSPARPIPFIPEKPQWQDLMDRPETAALLADDRHLPIGYDYETAGIYSVDLRFTYCYTVAGRGRSGKTNLLKLFLRMANARGMRLTVIETEGAALQGEAAALGAEYCRTLEEIVAFVRDLGPTFRDRHVIQRELRACGTEEDDIYTRMTREKPWLVVVADLAAFVERVTRQDARDLRLDGSLLNLIGKGFLHNIYFVGALDQNDRSRVAGTPLFEEFVKDGNGIHLGGSVSSQQLFDFSGMPFALQGKPEKPGVGLVPPRDGEPYRRVILPQVKG</sequence>
<feature type="binding site" evidence="4">
    <location>
        <begin position="1147"/>
        <end position="1154"/>
    </location>
    <ligand>
        <name>ATP</name>
        <dbReference type="ChEBI" id="CHEBI:30616"/>
    </ligand>
</feature>
<dbReference type="InterPro" id="IPR003593">
    <property type="entry name" value="AAA+_ATPase"/>
</dbReference>
<dbReference type="CDD" id="cd01127">
    <property type="entry name" value="TrwB_TraG_TraD_VirD4"/>
    <property type="match status" value="1"/>
</dbReference>
<evidence type="ECO:0000313" key="8">
    <source>
        <dbReference type="EMBL" id="MBE5037794.1"/>
    </source>
</evidence>
<proteinExistence type="predicted"/>
<dbReference type="NCBIfam" id="TIGR03928">
    <property type="entry name" value="T7_EssCb_Firm"/>
    <property type="match status" value="1"/>
</dbReference>
<keyword evidence="9" id="KW-1185">Reference proteome</keyword>
<evidence type="ECO:0000259" key="7">
    <source>
        <dbReference type="PROSITE" id="PS50901"/>
    </source>
</evidence>
<dbReference type="Gene3D" id="2.60.200.20">
    <property type="match status" value="1"/>
</dbReference>
<dbReference type="SUPFAM" id="SSF49879">
    <property type="entry name" value="SMAD/FHA domain"/>
    <property type="match status" value="1"/>
</dbReference>
<protein>
    <submittedName>
        <fullName evidence="8">Type VII secretion protein EssC</fullName>
    </submittedName>
</protein>
<dbReference type="InterPro" id="IPR002543">
    <property type="entry name" value="FtsK_dom"/>
</dbReference>
<keyword evidence="5" id="KW-1133">Transmembrane helix</keyword>
<dbReference type="PROSITE" id="PS50006">
    <property type="entry name" value="FHA_DOMAIN"/>
    <property type="match status" value="1"/>
</dbReference>
<dbReference type="SUPFAM" id="SSF52540">
    <property type="entry name" value="P-loop containing nucleoside triphosphate hydrolases"/>
    <property type="match status" value="3"/>
</dbReference>
<evidence type="ECO:0000256" key="3">
    <source>
        <dbReference type="ARBA" id="ARBA00022840"/>
    </source>
</evidence>